<proteinExistence type="predicted"/>
<dbReference type="EMBL" id="NWVD01000001">
    <property type="protein sequence ID" value="PCG10603.1"/>
    <property type="molecule type" value="Genomic_DNA"/>
</dbReference>
<organism evidence="1 2">
    <name type="scientific">Sphingomonas ginsenosidimutans</name>
    <dbReference type="NCBI Taxonomy" id="862134"/>
    <lineage>
        <taxon>Bacteria</taxon>
        <taxon>Pseudomonadati</taxon>
        <taxon>Pseudomonadota</taxon>
        <taxon>Alphaproteobacteria</taxon>
        <taxon>Sphingomonadales</taxon>
        <taxon>Sphingomonadaceae</taxon>
        <taxon>Sphingomonas</taxon>
    </lineage>
</organism>
<evidence type="ECO:0000313" key="2">
    <source>
        <dbReference type="Proteomes" id="UP000218784"/>
    </source>
</evidence>
<dbReference type="SUPFAM" id="SSF50475">
    <property type="entry name" value="FMN-binding split barrel"/>
    <property type="match status" value="1"/>
</dbReference>
<dbReference type="AlphaFoldDB" id="A0A2A4I2X7"/>
<dbReference type="InterPro" id="IPR012349">
    <property type="entry name" value="Split_barrel_FMN-bd"/>
</dbReference>
<sequence length="219" mass="23055">MHPDPAFAIDTAACRTVARRLGFAQVALSAGGRLALVHAPLVLAGDDTLTFHLSRRNRALPIADGTPAIAGFVATDFYVSPDWYVVDGQVPTWNYVAVEAEGTITALDDDALIAQIDALGAEQEARLTPKPPWTRAKMPDGRFDAMRRAIAGFTLSIAAWRGTAKLSQNKSAPDRAGAIAGLRAAGHDDAASWMESGVAAGDVRRQTAVTAPSITPQPA</sequence>
<dbReference type="Pfam" id="PF04299">
    <property type="entry name" value="FMN_bind_2"/>
    <property type="match status" value="1"/>
</dbReference>
<dbReference type="PANTHER" id="PTHR35802:SF1">
    <property type="entry name" value="PROTEASE SYNTHASE AND SPORULATION PROTEIN PAI 2"/>
    <property type="match status" value="1"/>
</dbReference>
<comment type="caution">
    <text evidence="1">The sequence shown here is derived from an EMBL/GenBank/DDBJ whole genome shotgun (WGS) entry which is preliminary data.</text>
</comment>
<dbReference type="RefSeq" id="WP_096610309.1">
    <property type="nucleotide sequence ID" value="NZ_NWVD01000001.1"/>
</dbReference>
<dbReference type="PANTHER" id="PTHR35802">
    <property type="entry name" value="PROTEASE SYNTHASE AND SPORULATION PROTEIN PAI 2"/>
    <property type="match status" value="1"/>
</dbReference>
<dbReference type="PIRSF" id="PIRSF010372">
    <property type="entry name" value="PaiB"/>
    <property type="match status" value="1"/>
</dbReference>
<accession>A0A2A4I2X7</accession>
<name>A0A2A4I2X7_9SPHN</name>
<protein>
    <submittedName>
        <fullName evidence="1">Transcriptional regulator</fullName>
    </submittedName>
</protein>
<gene>
    <name evidence="1" type="ORF">COA17_04190</name>
</gene>
<dbReference type="Gene3D" id="2.30.110.10">
    <property type="entry name" value="Electron Transport, Fmn-binding Protein, Chain A"/>
    <property type="match status" value="1"/>
</dbReference>
<evidence type="ECO:0000313" key="1">
    <source>
        <dbReference type="EMBL" id="PCG10603.1"/>
    </source>
</evidence>
<reference evidence="1 2" key="1">
    <citation type="submission" date="2017-09" db="EMBL/GenBank/DDBJ databases">
        <title>Sphingomonas ginsenosidimutans KACC 14949, whole genome shotgun sequence.</title>
        <authorList>
            <person name="Feng G."/>
            <person name="Zhu H."/>
        </authorList>
    </citation>
    <scope>NUCLEOTIDE SEQUENCE [LARGE SCALE GENOMIC DNA]</scope>
    <source>
        <strain evidence="1 2">KACC 14949</strain>
    </source>
</reference>
<dbReference type="Proteomes" id="UP000218784">
    <property type="component" value="Unassembled WGS sequence"/>
</dbReference>
<keyword evidence="2" id="KW-1185">Reference proteome</keyword>
<dbReference type="InterPro" id="IPR007396">
    <property type="entry name" value="TR_PAI2-type"/>
</dbReference>